<dbReference type="SMART" id="SM00060">
    <property type="entry name" value="FN3"/>
    <property type="match status" value="1"/>
</dbReference>
<feature type="region of interest" description="Disordered" evidence="1">
    <location>
        <begin position="255"/>
        <end position="658"/>
    </location>
</feature>
<feature type="domain" description="Fibronectin type-III" evidence="3">
    <location>
        <begin position="117"/>
        <end position="217"/>
    </location>
</feature>
<reference evidence="4 5" key="1">
    <citation type="submission" date="2020-06" db="EMBL/GenBank/DDBJ databases">
        <authorList>
            <consortium name="Wellcome Sanger Institute Data Sharing"/>
        </authorList>
    </citation>
    <scope>NUCLEOTIDE SEQUENCE [LARGE SCALE GENOMIC DNA]</scope>
</reference>
<dbReference type="Pfam" id="PF00041">
    <property type="entry name" value="fn3"/>
    <property type="match status" value="2"/>
</dbReference>
<dbReference type="PROSITE" id="PS50853">
    <property type="entry name" value="FN3"/>
    <property type="match status" value="2"/>
</dbReference>
<dbReference type="CTD" id="101884149"/>
<evidence type="ECO:0000259" key="3">
    <source>
        <dbReference type="PROSITE" id="PS50853"/>
    </source>
</evidence>
<feature type="compositionally biased region" description="Polar residues" evidence="1">
    <location>
        <begin position="552"/>
        <end position="562"/>
    </location>
</feature>
<reference evidence="4" key="3">
    <citation type="submission" date="2025-09" db="UniProtKB">
        <authorList>
            <consortium name="Ensembl"/>
        </authorList>
    </citation>
    <scope>IDENTIFICATION</scope>
</reference>
<dbReference type="InterPro" id="IPR003961">
    <property type="entry name" value="FN3_dom"/>
</dbReference>
<organism evidence="4 5">
    <name type="scientific">Denticeps clupeoides</name>
    <name type="common">denticle herring</name>
    <dbReference type="NCBI Taxonomy" id="299321"/>
    <lineage>
        <taxon>Eukaryota</taxon>
        <taxon>Metazoa</taxon>
        <taxon>Chordata</taxon>
        <taxon>Craniata</taxon>
        <taxon>Vertebrata</taxon>
        <taxon>Euteleostomi</taxon>
        <taxon>Actinopterygii</taxon>
        <taxon>Neopterygii</taxon>
        <taxon>Teleostei</taxon>
        <taxon>Clupei</taxon>
        <taxon>Clupeiformes</taxon>
        <taxon>Denticipitoidei</taxon>
        <taxon>Denticipitidae</taxon>
        <taxon>Denticeps</taxon>
    </lineage>
</organism>
<dbReference type="GeneTree" id="ENSGT00530000063558"/>
<dbReference type="InterPro" id="IPR049109">
    <property type="entry name" value="TARSH/FNDC1_C"/>
</dbReference>
<evidence type="ECO:0000313" key="5">
    <source>
        <dbReference type="Proteomes" id="UP000694580"/>
    </source>
</evidence>
<keyword evidence="5" id="KW-1185">Reference proteome</keyword>
<feature type="compositionally biased region" description="Polar residues" evidence="1">
    <location>
        <begin position="346"/>
        <end position="364"/>
    </location>
</feature>
<dbReference type="GO" id="GO:0030198">
    <property type="term" value="P:extracellular matrix organization"/>
    <property type="evidence" value="ECO:0007669"/>
    <property type="project" value="TreeGrafter"/>
</dbReference>
<feature type="compositionally biased region" description="Polar residues" evidence="1">
    <location>
        <begin position="373"/>
        <end position="429"/>
    </location>
</feature>
<feature type="region of interest" description="Disordered" evidence="1">
    <location>
        <begin position="816"/>
        <end position="842"/>
    </location>
</feature>
<dbReference type="GO" id="GO:0010811">
    <property type="term" value="P:positive regulation of cell-substrate adhesion"/>
    <property type="evidence" value="ECO:0007669"/>
    <property type="project" value="TreeGrafter"/>
</dbReference>
<evidence type="ECO:0000256" key="2">
    <source>
        <dbReference type="SAM" id="SignalP"/>
    </source>
</evidence>
<dbReference type="CDD" id="cd00063">
    <property type="entry name" value="FN3"/>
    <property type="match status" value="2"/>
</dbReference>
<protein>
    <recommendedName>
        <fullName evidence="3">Fibronectin type-III domain-containing protein</fullName>
    </recommendedName>
</protein>
<feature type="compositionally biased region" description="Basic and acidic residues" evidence="1">
    <location>
        <begin position="529"/>
        <end position="546"/>
    </location>
</feature>
<name>A0AAY4BKJ7_9TELE</name>
<feature type="chain" id="PRO_5044346028" description="Fibronectin type-III domain-containing protein" evidence="2">
    <location>
        <begin position="24"/>
        <end position="975"/>
    </location>
</feature>
<gene>
    <name evidence="4" type="primary">LOC114797400</name>
</gene>
<feature type="domain" description="Fibronectin type-III" evidence="3">
    <location>
        <begin position="741"/>
        <end position="834"/>
    </location>
</feature>
<feature type="compositionally biased region" description="Polar residues" evidence="1">
    <location>
        <begin position="451"/>
        <end position="473"/>
    </location>
</feature>
<dbReference type="AlphaFoldDB" id="A0AAY4BKJ7"/>
<dbReference type="Gene3D" id="2.60.40.10">
    <property type="entry name" value="Immunoglobulins"/>
    <property type="match status" value="2"/>
</dbReference>
<dbReference type="PANTHER" id="PTHR23197">
    <property type="entry name" value="TARSH-RELATED FIBRONECTIN DOMAIN-CONTAINING"/>
    <property type="match status" value="1"/>
</dbReference>
<dbReference type="InterPro" id="IPR036116">
    <property type="entry name" value="FN3_sf"/>
</dbReference>
<feature type="compositionally biased region" description="Polar residues" evidence="1">
    <location>
        <begin position="314"/>
        <end position="333"/>
    </location>
</feature>
<dbReference type="Ensembl" id="ENSDCDT00010021945.1">
    <property type="protein sequence ID" value="ENSDCDP00010020596.1"/>
    <property type="gene ID" value="ENSDCDG00010009441.1"/>
</dbReference>
<dbReference type="Proteomes" id="UP000694580">
    <property type="component" value="Chromosome 9"/>
</dbReference>
<dbReference type="SUPFAM" id="SSF49265">
    <property type="entry name" value="Fibronectin type III"/>
    <property type="match status" value="2"/>
</dbReference>
<reference evidence="4" key="2">
    <citation type="submission" date="2025-08" db="UniProtKB">
        <authorList>
            <consortium name="Ensembl"/>
        </authorList>
    </citation>
    <scope>IDENTIFICATION</scope>
</reference>
<sequence length="975" mass="108600">MLLKAFVLFLFLAAGFFCASSSAQMTRVRRENMKVEINATEDTIVLKFIRPRAGTRLEGYILGYGGSMFSKQYIQLPQDGKTYHGEMDAEPKYLISVVPARGNDVKEECRDKVDLQKPLHLVIGSVTPTSVMLSWGTLLKTPFANADEEDCPDHELYTVRYREQEEERKWNYQSCPTSTTVVDHLKPNTPYEFGVRAHSEEGEGAWTPPVVHNTNTEFEKSFRPPVKPIMALPKNEEIFSARPVVLNRTLSKTPIARKPTVPPAPRRRILDSVPTKPLPSSQTPTHMPRPTATKHTQHTISFTVSKSEPHDSSETTALPTGHSESTSANISLRKTTEVFSPDVQMLPTTQGHKWPSDQKTSTEGQHTDDKTSPSRPVHTSQGPVTSQHLKTTQSTTASSHQPYKSTNKPVRSTKATPTSSHLITQQTHSMTKESPSRPDQNASVTAKHPLLTTTHQTTSYHPQTSTRTTLAPYTTTSTQHSKTSTARPSAANLLPPTALQRPRTDKRPPNPRQRPDRLTAPSQSQDGHPFPRPETKNTLGQRDRHMPPRLPVSTQTQRSRPNNHAMPAPGRRVMSPPRNTTVRRPDSNGEMKMAVTRTKPRPLVPNGPPKWRPRPKETNQVPVPETKRNKGPVSPWKQVDPEPVPKPTVPAPPVKTTSAPTPTMPVYFNGSRFEAGDNSSVFRPVPVSEVDAMGKKRFTAPHVVYITDKRPEEPCSVTQSLSLFPNEEPTDVNITGPPRTPPSNVTVVTVEGCSSFVIIDWEKSDNETTEYEVISKATTGQNGDPEVSVQTTNQTHTAVENLKPESSYEFTVKPKNELGSGPASEPVTFSTESADPRVTEERTGKDAIWSTFPFKMDLDAECNGRQYVKRTWYRKFVGIQLCNSLRYKIYLSDSLRGPFYHIGDQVGNGEDHCQFVDSFLDGRTGSAVPSDHLPATQGFFRAVRQEPVYFGEIGGNTRINYVSWYECGVSIPGKW</sequence>
<feature type="compositionally biased region" description="Low complexity" evidence="1">
    <location>
        <begin position="474"/>
        <end position="485"/>
    </location>
</feature>
<dbReference type="Pfam" id="PF21731">
    <property type="entry name" value="TARSH_C"/>
    <property type="match status" value="1"/>
</dbReference>
<keyword evidence="2" id="KW-0732">Signal</keyword>
<evidence type="ECO:0000256" key="1">
    <source>
        <dbReference type="SAM" id="MobiDB-lite"/>
    </source>
</evidence>
<feature type="compositionally biased region" description="Pro residues" evidence="1">
    <location>
        <begin position="642"/>
        <end position="653"/>
    </location>
</feature>
<dbReference type="InterPro" id="IPR013783">
    <property type="entry name" value="Ig-like_fold"/>
</dbReference>
<feature type="compositionally biased region" description="Basic and acidic residues" evidence="1">
    <location>
        <begin position="502"/>
        <end position="517"/>
    </location>
</feature>
<dbReference type="PANTHER" id="PTHR23197:SF10">
    <property type="entry name" value="TARGET OF NESH-SH3"/>
    <property type="match status" value="1"/>
</dbReference>
<evidence type="ECO:0000313" key="4">
    <source>
        <dbReference type="Ensembl" id="ENSDCDP00010020596.1"/>
    </source>
</evidence>
<proteinExistence type="predicted"/>
<accession>A0AAY4BKJ7</accession>
<feature type="signal peptide" evidence="2">
    <location>
        <begin position="1"/>
        <end position="23"/>
    </location>
</feature>